<feature type="coiled-coil region" evidence="1">
    <location>
        <begin position="65"/>
        <end position="113"/>
    </location>
</feature>
<dbReference type="AlphaFoldDB" id="A0A8S1QFN0"/>
<dbReference type="Proteomes" id="UP000688137">
    <property type="component" value="Unassembled WGS sequence"/>
</dbReference>
<name>A0A8S1QFN0_PARPR</name>
<keyword evidence="1" id="KW-0175">Coiled coil</keyword>
<dbReference type="EMBL" id="CAJJDM010000166">
    <property type="protein sequence ID" value="CAD8114738.1"/>
    <property type="molecule type" value="Genomic_DNA"/>
</dbReference>
<evidence type="ECO:0000256" key="1">
    <source>
        <dbReference type="SAM" id="Coils"/>
    </source>
</evidence>
<reference evidence="2" key="1">
    <citation type="submission" date="2021-01" db="EMBL/GenBank/DDBJ databases">
        <authorList>
            <consortium name="Genoscope - CEA"/>
            <person name="William W."/>
        </authorList>
    </citation>
    <scope>NUCLEOTIDE SEQUENCE</scope>
</reference>
<organism evidence="2 3">
    <name type="scientific">Paramecium primaurelia</name>
    <dbReference type="NCBI Taxonomy" id="5886"/>
    <lineage>
        <taxon>Eukaryota</taxon>
        <taxon>Sar</taxon>
        <taxon>Alveolata</taxon>
        <taxon>Ciliophora</taxon>
        <taxon>Intramacronucleata</taxon>
        <taxon>Oligohymenophorea</taxon>
        <taxon>Peniculida</taxon>
        <taxon>Parameciidae</taxon>
        <taxon>Paramecium</taxon>
    </lineage>
</organism>
<gene>
    <name evidence="2" type="ORF">PPRIM_AZ9-3.1.T1610048</name>
</gene>
<accession>A0A8S1QFN0</accession>
<protein>
    <submittedName>
        <fullName evidence="2">Uncharacterized protein</fullName>
    </submittedName>
</protein>
<sequence length="151" mass="18213">MIKNKQLITYFNKSSIQKRAKSSLNYVVSVKQHNVEQSHNNSINSLNTRVMEVYEQQQKDDQVQIQRLLIKKQLLEIRIRHENEKYEETLKNYEQLLQRLESMEHSQKEYISQMNQLTDCLREIVQQNNEMESAYDDKCKEYDSLIQIINK</sequence>
<comment type="caution">
    <text evidence="2">The sequence shown here is derived from an EMBL/GenBank/DDBJ whole genome shotgun (WGS) entry which is preliminary data.</text>
</comment>
<evidence type="ECO:0000313" key="3">
    <source>
        <dbReference type="Proteomes" id="UP000688137"/>
    </source>
</evidence>
<keyword evidence="3" id="KW-1185">Reference proteome</keyword>
<evidence type="ECO:0000313" key="2">
    <source>
        <dbReference type="EMBL" id="CAD8114738.1"/>
    </source>
</evidence>
<proteinExistence type="predicted"/>